<organism evidence="1 2">
    <name type="scientific">Mycena alexandri</name>
    <dbReference type="NCBI Taxonomy" id="1745969"/>
    <lineage>
        <taxon>Eukaryota</taxon>
        <taxon>Fungi</taxon>
        <taxon>Dikarya</taxon>
        <taxon>Basidiomycota</taxon>
        <taxon>Agaricomycotina</taxon>
        <taxon>Agaricomycetes</taxon>
        <taxon>Agaricomycetidae</taxon>
        <taxon>Agaricales</taxon>
        <taxon>Marasmiineae</taxon>
        <taxon>Mycenaceae</taxon>
        <taxon>Mycena</taxon>
    </lineage>
</organism>
<evidence type="ECO:0000313" key="2">
    <source>
        <dbReference type="Proteomes" id="UP001218188"/>
    </source>
</evidence>
<sequence length="91" mass="10590">MPAPWQGAGRAAELHHHRPSSIRAELHDQILRLVLPRAASFFLTAAAYLHIRVPWPFADPPERRFWSILGYYSRARINEYSRLVHPSILYC</sequence>
<name>A0AAD6S8U2_9AGAR</name>
<comment type="caution">
    <text evidence="1">The sequence shown here is derived from an EMBL/GenBank/DDBJ whole genome shotgun (WGS) entry which is preliminary data.</text>
</comment>
<dbReference type="EMBL" id="JARJCM010000190">
    <property type="protein sequence ID" value="KAJ7023311.1"/>
    <property type="molecule type" value="Genomic_DNA"/>
</dbReference>
<keyword evidence="2" id="KW-1185">Reference proteome</keyword>
<dbReference type="AlphaFoldDB" id="A0AAD6S8U2"/>
<accession>A0AAD6S8U2</accession>
<dbReference type="Proteomes" id="UP001218188">
    <property type="component" value="Unassembled WGS sequence"/>
</dbReference>
<proteinExistence type="predicted"/>
<evidence type="ECO:0000313" key="1">
    <source>
        <dbReference type="EMBL" id="KAJ7023311.1"/>
    </source>
</evidence>
<gene>
    <name evidence="1" type="ORF">C8F04DRAFT_1271506</name>
</gene>
<reference evidence="1" key="1">
    <citation type="submission" date="2023-03" db="EMBL/GenBank/DDBJ databases">
        <title>Massive genome expansion in bonnet fungi (Mycena s.s.) driven by repeated elements and novel gene families across ecological guilds.</title>
        <authorList>
            <consortium name="Lawrence Berkeley National Laboratory"/>
            <person name="Harder C.B."/>
            <person name="Miyauchi S."/>
            <person name="Viragh M."/>
            <person name="Kuo A."/>
            <person name="Thoen E."/>
            <person name="Andreopoulos B."/>
            <person name="Lu D."/>
            <person name="Skrede I."/>
            <person name="Drula E."/>
            <person name="Henrissat B."/>
            <person name="Morin E."/>
            <person name="Kohler A."/>
            <person name="Barry K."/>
            <person name="LaButti K."/>
            <person name="Morin E."/>
            <person name="Salamov A."/>
            <person name="Lipzen A."/>
            <person name="Mereny Z."/>
            <person name="Hegedus B."/>
            <person name="Baldrian P."/>
            <person name="Stursova M."/>
            <person name="Weitz H."/>
            <person name="Taylor A."/>
            <person name="Grigoriev I.V."/>
            <person name="Nagy L.G."/>
            <person name="Martin F."/>
            <person name="Kauserud H."/>
        </authorList>
    </citation>
    <scope>NUCLEOTIDE SEQUENCE</scope>
    <source>
        <strain evidence="1">CBHHK200</strain>
    </source>
</reference>
<protein>
    <submittedName>
        <fullName evidence="1">Uncharacterized protein</fullName>
    </submittedName>
</protein>